<dbReference type="CDD" id="cd01189">
    <property type="entry name" value="INT_ICEBs1_C_like"/>
    <property type="match status" value="1"/>
</dbReference>
<dbReference type="InterPro" id="IPR025269">
    <property type="entry name" value="SAM-like_dom"/>
</dbReference>
<dbReference type="InterPro" id="IPR010998">
    <property type="entry name" value="Integrase_recombinase_N"/>
</dbReference>
<dbReference type="PROSITE" id="PS51900">
    <property type="entry name" value="CB"/>
    <property type="match status" value="1"/>
</dbReference>
<dbReference type="InterPro" id="IPR050090">
    <property type="entry name" value="Tyrosine_recombinase_XerCD"/>
</dbReference>
<dbReference type="InterPro" id="IPR011010">
    <property type="entry name" value="DNA_brk_join_enz"/>
</dbReference>
<proteinExistence type="inferred from homology"/>
<feature type="domain" description="Core-binding (CB)" evidence="6">
    <location>
        <begin position="76"/>
        <end position="158"/>
    </location>
</feature>
<dbReference type="Pfam" id="PF13102">
    <property type="entry name" value="Phage_int_SAM_5"/>
    <property type="match status" value="1"/>
</dbReference>
<dbReference type="PROSITE" id="PS51898">
    <property type="entry name" value="TYR_RECOMBINASE"/>
    <property type="match status" value="1"/>
</dbReference>
<reference evidence="8" key="1">
    <citation type="submission" date="2016-10" db="EMBL/GenBank/DDBJ databases">
        <authorList>
            <person name="Varghese N."/>
            <person name="Submissions S."/>
        </authorList>
    </citation>
    <scope>NUCLEOTIDE SEQUENCE [LARGE SCALE GENOMIC DNA]</scope>
    <source>
        <strain evidence="8">P18</strain>
    </source>
</reference>
<feature type="domain" description="Tyr recombinase" evidence="5">
    <location>
        <begin position="187"/>
        <end position="387"/>
    </location>
</feature>
<dbReference type="GO" id="GO:0006310">
    <property type="term" value="P:DNA recombination"/>
    <property type="evidence" value="ECO:0007669"/>
    <property type="project" value="UniProtKB-KW"/>
</dbReference>
<evidence type="ECO:0000259" key="6">
    <source>
        <dbReference type="PROSITE" id="PS51900"/>
    </source>
</evidence>
<keyword evidence="8" id="KW-1185">Reference proteome</keyword>
<dbReference type="InterPro" id="IPR002104">
    <property type="entry name" value="Integrase_catalytic"/>
</dbReference>
<evidence type="ECO:0000313" key="8">
    <source>
        <dbReference type="Proteomes" id="UP000182624"/>
    </source>
</evidence>
<dbReference type="GO" id="GO:0015074">
    <property type="term" value="P:DNA integration"/>
    <property type="evidence" value="ECO:0007669"/>
    <property type="project" value="InterPro"/>
</dbReference>
<comment type="similarity">
    <text evidence="1">Belongs to the 'phage' integrase family.</text>
</comment>
<evidence type="ECO:0000256" key="1">
    <source>
        <dbReference type="ARBA" id="ARBA00008857"/>
    </source>
</evidence>
<dbReference type="GO" id="GO:0003677">
    <property type="term" value="F:DNA binding"/>
    <property type="evidence" value="ECO:0007669"/>
    <property type="project" value="UniProtKB-UniRule"/>
</dbReference>
<dbReference type="Gene3D" id="1.10.443.10">
    <property type="entry name" value="Intergrase catalytic core"/>
    <property type="match status" value="1"/>
</dbReference>
<dbReference type="Proteomes" id="UP000182624">
    <property type="component" value="Unassembled WGS sequence"/>
</dbReference>
<dbReference type="EMBL" id="FOXO01000043">
    <property type="protein sequence ID" value="SFQ41444.1"/>
    <property type="molecule type" value="Genomic_DNA"/>
</dbReference>
<dbReference type="RefSeq" id="WP_074891818.1">
    <property type="nucleotide sequence ID" value="NZ_FOXO01000043.1"/>
</dbReference>
<gene>
    <name evidence="7" type="ORF">SAMN04487928_14321</name>
</gene>
<protein>
    <submittedName>
        <fullName evidence="7">Site-specific recombinase XerD</fullName>
    </submittedName>
</protein>
<dbReference type="PANTHER" id="PTHR30349:SF64">
    <property type="entry name" value="PROPHAGE INTEGRASE INTD-RELATED"/>
    <property type="match status" value="1"/>
</dbReference>
<dbReference type="SUPFAM" id="SSF56349">
    <property type="entry name" value="DNA breaking-rejoining enzymes"/>
    <property type="match status" value="1"/>
</dbReference>
<keyword evidence="3" id="KW-0233">DNA recombination</keyword>
<dbReference type="AlphaFoldDB" id="A0A1I5YB44"/>
<evidence type="ECO:0000256" key="2">
    <source>
        <dbReference type="ARBA" id="ARBA00023125"/>
    </source>
</evidence>
<name>A0A1I5YB44_9FIRM</name>
<evidence type="ECO:0000256" key="4">
    <source>
        <dbReference type="PROSITE-ProRule" id="PRU01248"/>
    </source>
</evidence>
<accession>A0A1I5YB44</accession>
<dbReference type="Gene3D" id="1.10.150.130">
    <property type="match status" value="1"/>
</dbReference>
<dbReference type="OrthoDB" id="9785687at2"/>
<organism evidence="7 8">
    <name type="scientific">Butyrivibrio proteoclasticus</name>
    <dbReference type="NCBI Taxonomy" id="43305"/>
    <lineage>
        <taxon>Bacteria</taxon>
        <taxon>Bacillati</taxon>
        <taxon>Bacillota</taxon>
        <taxon>Clostridia</taxon>
        <taxon>Lachnospirales</taxon>
        <taxon>Lachnospiraceae</taxon>
        <taxon>Butyrivibrio</taxon>
    </lineage>
</organism>
<dbReference type="Pfam" id="PF00589">
    <property type="entry name" value="Phage_integrase"/>
    <property type="match status" value="1"/>
</dbReference>
<evidence type="ECO:0000259" key="5">
    <source>
        <dbReference type="PROSITE" id="PS51898"/>
    </source>
</evidence>
<dbReference type="InterPro" id="IPR013762">
    <property type="entry name" value="Integrase-like_cat_sf"/>
</dbReference>
<evidence type="ECO:0000313" key="7">
    <source>
        <dbReference type="EMBL" id="SFQ41444.1"/>
    </source>
</evidence>
<keyword evidence="2 4" id="KW-0238">DNA-binding</keyword>
<dbReference type="PANTHER" id="PTHR30349">
    <property type="entry name" value="PHAGE INTEGRASE-RELATED"/>
    <property type="match status" value="1"/>
</dbReference>
<evidence type="ECO:0000256" key="3">
    <source>
        <dbReference type="ARBA" id="ARBA00023172"/>
    </source>
</evidence>
<dbReference type="InterPro" id="IPR044068">
    <property type="entry name" value="CB"/>
</dbReference>
<sequence length="405" mass="47224">MARPKKSGKRATGIQGRSGYLYIIKNNYIIKDGSKTFEKQWISTGLKDTPENIKKASEMRSRLLNKKEVKSTDRNISLSKYADGFLEKKKREVSDTTLSSYFYRTNRIKNYFGDTKVKDVNETMVENFLDDMFTAYHVQYRTVKDTKVLLSSILEQAIKEGLIASNPAKEVVINKNLANRYAKEKDTDEEFFSYEEAQHFLDVIKDHELYELFYVTLFFGLRREELLGLRWSALDFKNKTMSINHTVTRGTVINRVNSTKTDSSAREYPLTDEQIAMFKRLKEKETEYRQLFGNNYHESDYIFKHVDGSLFYPDYPSKLFCKLIKKIPELPQDITFHGLRSSCVSILVHQNKDVKSIQKWVGHADINTTLKIYAKVKDKEAKREISDTMTGIIPLKDYSEHDNDQ</sequence>